<protein>
    <submittedName>
        <fullName evidence="5">Lrp/AsnC family transcriptional regulator</fullName>
    </submittedName>
</protein>
<dbReference type="PANTHER" id="PTHR30154:SF34">
    <property type="entry name" value="TRANSCRIPTIONAL REGULATOR AZLB"/>
    <property type="match status" value="1"/>
</dbReference>
<reference evidence="5 6" key="1">
    <citation type="journal article" date="2015" name="Int. J. Syst. Evol. Microbiol.">
        <title>Carboxylicivirga linearis sp. nov., isolated from a sea cucumber culture pond.</title>
        <authorList>
            <person name="Wang F.Q."/>
            <person name="Zhou Y.X."/>
            <person name="Lin X.Z."/>
            <person name="Chen G.J."/>
            <person name="Du Z.J."/>
        </authorList>
    </citation>
    <scope>NUCLEOTIDE SEQUENCE [LARGE SCALE GENOMIC DNA]</scope>
    <source>
        <strain evidence="5 6">FB218</strain>
    </source>
</reference>
<dbReference type="Pfam" id="PF13412">
    <property type="entry name" value="HTH_24"/>
    <property type="match status" value="1"/>
</dbReference>
<dbReference type="CDD" id="cd00090">
    <property type="entry name" value="HTH_ARSR"/>
    <property type="match status" value="1"/>
</dbReference>
<keyword evidence="6" id="KW-1185">Reference proteome</keyword>
<dbReference type="Proteomes" id="UP000708576">
    <property type="component" value="Unassembled WGS sequence"/>
</dbReference>
<dbReference type="PRINTS" id="PR00033">
    <property type="entry name" value="HTHASNC"/>
</dbReference>
<dbReference type="InterPro" id="IPR019888">
    <property type="entry name" value="Tscrpt_reg_AsnC-like"/>
</dbReference>
<dbReference type="InterPro" id="IPR011008">
    <property type="entry name" value="Dimeric_a/b-barrel"/>
</dbReference>
<sequence length="162" mass="18799">MIRKEKYSAIQLDATDKKLIMLLQKDAKMTTKQLAHHLNLSITPVFERIKRLERNGVIEKYVAIINKEKVGKELIAFCNVSLKEHSHDIIRDFEKSISELPEVLECHHIAGMFDYTLKVVTEDMETYHHFVYNKLSSVNNVGNVQSSFVMREIKTGTELHLE</sequence>
<evidence type="ECO:0000259" key="4">
    <source>
        <dbReference type="PROSITE" id="PS50956"/>
    </source>
</evidence>
<dbReference type="Gene3D" id="3.30.70.920">
    <property type="match status" value="1"/>
</dbReference>
<dbReference type="Pfam" id="PF01037">
    <property type="entry name" value="AsnC_trans_reg"/>
    <property type="match status" value="1"/>
</dbReference>
<organism evidence="5 6">
    <name type="scientific">Carboxylicivirga linearis</name>
    <dbReference type="NCBI Taxonomy" id="1628157"/>
    <lineage>
        <taxon>Bacteria</taxon>
        <taxon>Pseudomonadati</taxon>
        <taxon>Bacteroidota</taxon>
        <taxon>Bacteroidia</taxon>
        <taxon>Marinilabiliales</taxon>
        <taxon>Marinilabiliaceae</taxon>
        <taxon>Carboxylicivirga</taxon>
    </lineage>
</organism>
<evidence type="ECO:0000313" key="6">
    <source>
        <dbReference type="Proteomes" id="UP000708576"/>
    </source>
</evidence>
<dbReference type="SUPFAM" id="SSF46785">
    <property type="entry name" value="Winged helix' DNA-binding domain"/>
    <property type="match status" value="1"/>
</dbReference>
<evidence type="ECO:0000256" key="1">
    <source>
        <dbReference type="ARBA" id="ARBA00023015"/>
    </source>
</evidence>
<dbReference type="PROSITE" id="PS00519">
    <property type="entry name" value="HTH_ASNC_1"/>
    <property type="match status" value="1"/>
</dbReference>
<gene>
    <name evidence="5" type="ORF">KEM10_03170</name>
</gene>
<dbReference type="SUPFAM" id="SSF54909">
    <property type="entry name" value="Dimeric alpha+beta barrel"/>
    <property type="match status" value="1"/>
</dbReference>
<name>A0ABS5JQV3_9BACT</name>
<dbReference type="EMBL" id="JAGUCO010000001">
    <property type="protein sequence ID" value="MBS2097263.1"/>
    <property type="molecule type" value="Genomic_DNA"/>
</dbReference>
<dbReference type="InterPro" id="IPR011991">
    <property type="entry name" value="ArsR-like_HTH"/>
</dbReference>
<dbReference type="InterPro" id="IPR036388">
    <property type="entry name" value="WH-like_DNA-bd_sf"/>
</dbReference>
<dbReference type="SMART" id="SM00344">
    <property type="entry name" value="HTH_ASNC"/>
    <property type="match status" value="1"/>
</dbReference>
<dbReference type="InterPro" id="IPR000485">
    <property type="entry name" value="AsnC-type_HTH_dom"/>
</dbReference>
<evidence type="ECO:0000256" key="3">
    <source>
        <dbReference type="ARBA" id="ARBA00023163"/>
    </source>
</evidence>
<comment type="caution">
    <text evidence="5">The sequence shown here is derived from an EMBL/GenBank/DDBJ whole genome shotgun (WGS) entry which is preliminary data.</text>
</comment>
<dbReference type="InterPro" id="IPR019887">
    <property type="entry name" value="Tscrpt_reg_AsnC/Lrp_C"/>
</dbReference>
<evidence type="ECO:0000313" key="5">
    <source>
        <dbReference type="EMBL" id="MBS2097263.1"/>
    </source>
</evidence>
<proteinExistence type="predicted"/>
<keyword evidence="2" id="KW-0238">DNA-binding</keyword>
<dbReference type="RefSeq" id="WP_212213398.1">
    <property type="nucleotide sequence ID" value="NZ_JAGUCO010000001.1"/>
</dbReference>
<dbReference type="InterPro" id="IPR019885">
    <property type="entry name" value="Tscrpt_reg_HTH_AsnC-type_CS"/>
</dbReference>
<dbReference type="Gene3D" id="1.10.10.10">
    <property type="entry name" value="Winged helix-like DNA-binding domain superfamily/Winged helix DNA-binding domain"/>
    <property type="match status" value="1"/>
</dbReference>
<feature type="domain" description="HTH asnC-type" evidence="4">
    <location>
        <begin position="12"/>
        <end position="73"/>
    </location>
</feature>
<accession>A0ABS5JQV3</accession>
<dbReference type="InterPro" id="IPR036390">
    <property type="entry name" value="WH_DNA-bd_sf"/>
</dbReference>
<dbReference type="PROSITE" id="PS50956">
    <property type="entry name" value="HTH_ASNC_2"/>
    <property type="match status" value="1"/>
</dbReference>
<evidence type="ECO:0000256" key="2">
    <source>
        <dbReference type="ARBA" id="ARBA00023125"/>
    </source>
</evidence>
<dbReference type="PANTHER" id="PTHR30154">
    <property type="entry name" value="LEUCINE-RESPONSIVE REGULATORY PROTEIN"/>
    <property type="match status" value="1"/>
</dbReference>
<keyword evidence="3" id="KW-0804">Transcription</keyword>
<keyword evidence="1" id="KW-0805">Transcription regulation</keyword>